<keyword evidence="1" id="KW-1185">Reference proteome</keyword>
<accession>A0A1I8A851</accession>
<proteinExistence type="predicted"/>
<evidence type="ECO:0000313" key="2">
    <source>
        <dbReference type="WBParaSite" id="L893_g33806.t1"/>
    </source>
</evidence>
<organism evidence="1 2">
    <name type="scientific">Steinernema glaseri</name>
    <dbReference type="NCBI Taxonomy" id="37863"/>
    <lineage>
        <taxon>Eukaryota</taxon>
        <taxon>Metazoa</taxon>
        <taxon>Ecdysozoa</taxon>
        <taxon>Nematoda</taxon>
        <taxon>Chromadorea</taxon>
        <taxon>Rhabditida</taxon>
        <taxon>Tylenchina</taxon>
        <taxon>Panagrolaimomorpha</taxon>
        <taxon>Strongyloidoidea</taxon>
        <taxon>Steinernematidae</taxon>
        <taxon>Steinernema</taxon>
    </lineage>
</organism>
<reference evidence="2" key="1">
    <citation type="submission" date="2016-11" db="UniProtKB">
        <authorList>
            <consortium name="WormBaseParasite"/>
        </authorList>
    </citation>
    <scope>IDENTIFICATION</scope>
</reference>
<sequence>MPSPFDLICGGILYCNCDCASGMDRKNRKGETVAIVMGKTTDQSDSFINTFYYPSVIISADQLNEFTI</sequence>
<dbReference type="Proteomes" id="UP000095287">
    <property type="component" value="Unplaced"/>
</dbReference>
<dbReference type="WBParaSite" id="L893_g33806.t1">
    <property type="protein sequence ID" value="L893_g33806.t1"/>
    <property type="gene ID" value="L893_g33806"/>
</dbReference>
<dbReference type="AlphaFoldDB" id="A0A1I8A851"/>
<name>A0A1I8A851_9BILA</name>
<evidence type="ECO:0000313" key="1">
    <source>
        <dbReference type="Proteomes" id="UP000095287"/>
    </source>
</evidence>
<protein>
    <submittedName>
        <fullName evidence="2">5'-nucleotidase</fullName>
    </submittedName>
</protein>